<dbReference type="AlphaFoldDB" id="A0A9K3LB08"/>
<feature type="region of interest" description="Disordered" evidence="2">
    <location>
        <begin position="198"/>
        <end position="269"/>
    </location>
</feature>
<reference evidence="3" key="1">
    <citation type="journal article" date="2021" name="Sci. Rep.">
        <title>Diploid genomic architecture of Nitzschia inconspicua, an elite biomass production diatom.</title>
        <authorList>
            <person name="Oliver A."/>
            <person name="Podell S."/>
            <person name="Pinowska A."/>
            <person name="Traller J.C."/>
            <person name="Smith S.R."/>
            <person name="McClure R."/>
            <person name="Beliaev A."/>
            <person name="Bohutskyi P."/>
            <person name="Hill E.A."/>
            <person name="Rabines A."/>
            <person name="Zheng H."/>
            <person name="Allen L.Z."/>
            <person name="Kuo A."/>
            <person name="Grigoriev I.V."/>
            <person name="Allen A.E."/>
            <person name="Hazlebeck D."/>
            <person name="Allen E.E."/>
        </authorList>
    </citation>
    <scope>NUCLEOTIDE SEQUENCE</scope>
    <source>
        <strain evidence="3">Hildebrandi</strain>
    </source>
</reference>
<name>A0A9K3LB08_9STRA</name>
<evidence type="ECO:0000256" key="1">
    <source>
        <dbReference type="SAM" id="Coils"/>
    </source>
</evidence>
<feature type="compositionally biased region" description="Polar residues" evidence="2">
    <location>
        <begin position="107"/>
        <end position="130"/>
    </location>
</feature>
<gene>
    <name evidence="3" type="ORF">IV203_015558</name>
</gene>
<comment type="caution">
    <text evidence="3">The sequence shown here is derived from an EMBL/GenBank/DDBJ whole genome shotgun (WGS) entry which is preliminary data.</text>
</comment>
<keyword evidence="1" id="KW-0175">Coiled coil</keyword>
<organism evidence="3 4">
    <name type="scientific">Nitzschia inconspicua</name>
    <dbReference type="NCBI Taxonomy" id="303405"/>
    <lineage>
        <taxon>Eukaryota</taxon>
        <taxon>Sar</taxon>
        <taxon>Stramenopiles</taxon>
        <taxon>Ochrophyta</taxon>
        <taxon>Bacillariophyta</taxon>
        <taxon>Bacillariophyceae</taxon>
        <taxon>Bacillariophycidae</taxon>
        <taxon>Bacillariales</taxon>
        <taxon>Bacillariaceae</taxon>
        <taxon>Nitzschia</taxon>
    </lineage>
</organism>
<proteinExistence type="predicted"/>
<feature type="compositionally biased region" description="Acidic residues" evidence="2">
    <location>
        <begin position="81"/>
        <end position="100"/>
    </location>
</feature>
<reference evidence="3" key="2">
    <citation type="submission" date="2021-04" db="EMBL/GenBank/DDBJ databases">
        <authorList>
            <person name="Podell S."/>
        </authorList>
    </citation>
    <scope>NUCLEOTIDE SEQUENCE</scope>
    <source>
        <strain evidence="3">Hildebrandi</strain>
    </source>
</reference>
<dbReference type="EMBL" id="JAGRRH010000014">
    <property type="protein sequence ID" value="KAG7358969.1"/>
    <property type="molecule type" value="Genomic_DNA"/>
</dbReference>
<feature type="compositionally biased region" description="Polar residues" evidence="2">
    <location>
        <begin position="203"/>
        <end position="212"/>
    </location>
</feature>
<feature type="compositionally biased region" description="Basic and acidic residues" evidence="2">
    <location>
        <begin position="213"/>
        <end position="243"/>
    </location>
</feature>
<protein>
    <submittedName>
        <fullName evidence="3">Uncharacterized protein</fullName>
    </submittedName>
</protein>
<sequence>MNYTYSSGIPSLMFHSHASRRDSGSTSKHHNHSARKTSFEDPNLGTMSVSDPKTMSYPEEPSRQTPPSEYSSAPAPSDTVWDGEETSTSEANEDHDDDVCPDVAVPQSPSRCGNDSNMKASETYLQSSPYWRNKRTIESQSGLATSPAKEDCPSSSSALEYKSKVQQLIQKMEEQQAQHFRDQDAKSLEFRKRIDRLLHYGDGNNNSQTAQDSQEHRKRDSNVDDESTAKHTNNNDRSPRSDASDPNLGPYDITKTQTHCTASTRSISASSWSIASASKDEEDNIGAVSQVRQSGQPQVVHVPRDSVSTSRELIDPSAAAAAAAAPSSLETLRKRLAKMEFEKSGLESENEALRSLRESYKRRFAVEQQERLQLQNQVALLKSYLDDVKTMNRHLQADLDESRTVQRKQRTNHLVTETVWKGKTDRVRRDFDKLWRDHKSSQTDLKESLRSIQDLQDQLDNYRKQERTWNKEKTFLKEKIKYLQGKIKTFQTTMKIVKEEIGRSV</sequence>
<feature type="compositionally biased region" description="Low complexity" evidence="2">
    <location>
        <begin position="66"/>
        <end position="77"/>
    </location>
</feature>
<evidence type="ECO:0000313" key="4">
    <source>
        <dbReference type="Proteomes" id="UP000693970"/>
    </source>
</evidence>
<feature type="coiled-coil region" evidence="1">
    <location>
        <begin position="445"/>
        <end position="479"/>
    </location>
</feature>
<evidence type="ECO:0000256" key="2">
    <source>
        <dbReference type="SAM" id="MobiDB-lite"/>
    </source>
</evidence>
<feature type="coiled-coil region" evidence="1">
    <location>
        <begin position="329"/>
        <end position="377"/>
    </location>
</feature>
<evidence type="ECO:0000313" key="3">
    <source>
        <dbReference type="EMBL" id="KAG7358969.1"/>
    </source>
</evidence>
<accession>A0A9K3LB08</accession>
<keyword evidence="4" id="KW-1185">Reference proteome</keyword>
<feature type="region of interest" description="Disordered" evidence="2">
    <location>
        <begin position="1"/>
        <end position="158"/>
    </location>
</feature>
<dbReference type="Proteomes" id="UP000693970">
    <property type="component" value="Unassembled WGS sequence"/>
</dbReference>